<evidence type="ECO:0000313" key="2">
    <source>
        <dbReference type="EMBL" id="KAF5724365.1"/>
    </source>
</evidence>
<accession>A0A8H6DPJ8</accession>
<dbReference type="Proteomes" id="UP000544331">
    <property type="component" value="Unassembled WGS sequence"/>
</dbReference>
<dbReference type="AlphaFoldDB" id="A0A8H6DPJ8"/>
<dbReference type="EMBL" id="JAAOAN010000034">
    <property type="protein sequence ID" value="KAF5724365.1"/>
    <property type="molecule type" value="Genomic_DNA"/>
</dbReference>
<dbReference type="OrthoDB" id="4367324at2759"/>
<keyword evidence="3" id="KW-1185">Reference proteome</keyword>
<comment type="caution">
    <text evidence="2">The sequence shown here is derived from an EMBL/GenBank/DDBJ whole genome shotgun (WGS) entry which is preliminary data.</text>
</comment>
<reference evidence="2 3" key="1">
    <citation type="submission" date="2020-05" db="EMBL/GenBank/DDBJ databases">
        <title>Identification and distribution of gene clusters putatively required for synthesis of sphingolipid metabolism inhibitors in phylogenetically diverse species of the filamentous fungus Fusarium.</title>
        <authorList>
            <person name="Kim H.-S."/>
            <person name="Busman M."/>
            <person name="Brown D.W."/>
            <person name="Divon H."/>
            <person name="Uhlig S."/>
            <person name="Proctor R.H."/>
        </authorList>
    </citation>
    <scope>NUCLEOTIDE SEQUENCE [LARGE SCALE GENOMIC DNA]</scope>
    <source>
        <strain evidence="2 3">NRRL 66235</strain>
    </source>
</reference>
<evidence type="ECO:0000313" key="3">
    <source>
        <dbReference type="Proteomes" id="UP000544331"/>
    </source>
</evidence>
<protein>
    <submittedName>
        <fullName evidence="2">Uncharacterized protein</fullName>
    </submittedName>
</protein>
<evidence type="ECO:0000256" key="1">
    <source>
        <dbReference type="SAM" id="MobiDB-lite"/>
    </source>
</evidence>
<proteinExistence type="predicted"/>
<sequence>MNIPTVQGTPVQSSMIQIEHSVSILGALSSPNAPLRASNVTPSTVREDMTRHAVKEATVAHWVDFDLNTLTKTYKSLLAQQVMPPRGVKNGEFDIRTVHDATTMFIEHVVPRLENPISVGAAFLGAQFTRQFPAVVVKVGNDVETYNPPLSFVTEDGSQTLLVGLVVHAKAWNSNKLLYRETAVSKRPILRIAKYCMLARTRYGFIMTTNEVVVVRISGDVFDTTAPFHVEWRAIPWVAQGPDDLTFCLSLWSLVMLSLDDLRLSTYPFYNDQFPPHIPPRRSLNVWMRYRIPKGFFYRHPSSGQREAELPEGAEFEDSPNGTSSWTS</sequence>
<gene>
    <name evidence="2" type="ORF">FMUND_821</name>
</gene>
<feature type="region of interest" description="Disordered" evidence="1">
    <location>
        <begin position="303"/>
        <end position="328"/>
    </location>
</feature>
<name>A0A8H6DPJ8_9HYPO</name>
<organism evidence="2 3">
    <name type="scientific">Fusarium mundagurra</name>
    <dbReference type="NCBI Taxonomy" id="1567541"/>
    <lineage>
        <taxon>Eukaryota</taxon>
        <taxon>Fungi</taxon>
        <taxon>Dikarya</taxon>
        <taxon>Ascomycota</taxon>
        <taxon>Pezizomycotina</taxon>
        <taxon>Sordariomycetes</taxon>
        <taxon>Hypocreomycetidae</taxon>
        <taxon>Hypocreales</taxon>
        <taxon>Nectriaceae</taxon>
        <taxon>Fusarium</taxon>
        <taxon>Fusarium fujikuroi species complex</taxon>
    </lineage>
</organism>